<proteinExistence type="predicted"/>
<evidence type="ECO:0000313" key="1">
    <source>
        <dbReference type="EMBL" id="MDW8799782.1"/>
    </source>
</evidence>
<keyword evidence="2" id="KW-1185">Reference proteome</keyword>
<gene>
    <name evidence="1" type="ORF">P8V03_01265</name>
</gene>
<dbReference type="Proteomes" id="UP001281656">
    <property type="component" value="Unassembled WGS sequence"/>
</dbReference>
<name>A0ABU4JNU4_9CLOT</name>
<dbReference type="GO" id="GO:0016787">
    <property type="term" value="F:hydrolase activity"/>
    <property type="evidence" value="ECO:0007669"/>
    <property type="project" value="UniProtKB-KW"/>
</dbReference>
<dbReference type="RefSeq" id="WP_261670917.1">
    <property type="nucleotide sequence ID" value="NZ_JARUJP010000001.1"/>
</dbReference>
<keyword evidence="1" id="KW-0378">Hydrolase</keyword>
<comment type="caution">
    <text evidence="1">The sequence shown here is derived from an EMBL/GenBank/DDBJ whole genome shotgun (WGS) entry which is preliminary data.</text>
</comment>
<protein>
    <submittedName>
        <fullName evidence="1">Hydrolase</fullName>
    </submittedName>
</protein>
<evidence type="ECO:0000313" key="2">
    <source>
        <dbReference type="Proteomes" id="UP001281656"/>
    </source>
</evidence>
<accession>A0ABU4JNU4</accession>
<organism evidence="1 2">
    <name type="scientific">Clostridium tanneri</name>
    <dbReference type="NCBI Taxonomy" id="3037988"/>
    <lineage>
        <taxon>Bacteria</taxon>
        <taxon>Bacillati</taxon>
        <taxon>Bacillota</taxon>
        <taxon>Clostridia</taxon>
        <taxon>Eubacteriales</taxon>
        <taxon>Clostridiaceae</taxon>
        <taxon>Clostridium</taxon>
    </lineage>
</organism>
<reference evidence="1 2" key="1">
    <citation type="submission" date="2023-04" db="EMBL/GenBank/DDBJ databases">
        <title>Clostridium tannerae sp. nov., isolated from the fecal material of an alpaca.</title>
        <authorList>
            <person name="Miller S."/>
            <person name="Hendry M."/>
            <person name="King J."/>
            <person name="Sankaranarayanan K."/>
            <person name="Lawson P.A."/>
        </authorList>
    </citation>
    <scope>NUCLEOTIDE SEQUENCE [LARGE SCALE GENOMIC DNA]</scope>
    <source>
        <strain evidence="1 2">A1-XYC3</strain>
    </source>
</reference>
<sequence>MNTTCCLSGINELKDQIEELISKSGFPVKDILKDFSNDYRLKDFEESLTPGSIDYTNYWDSFVD</sequence>
<dbReference type="EMBL" id="JARUJP010000001">
    <property type="protein sequence ID" value="MDW8799782.1"/>
    <property type="molecule type" value="Genomic_DNA"/>
</dbReference>